<organism evidence="3 4">
    <name type="scientific">Polyplosphaeria fusca</name>
    <dbReference type="NCBI Taxonomy" id="682080"/>
    <lineage>
        <taxon>Eukaryota</taxon>
        <taxon>Fungi</taxon>
        <taxon>Dikarya</taxon>
        <taxon>Ascomycota</taxon>
        <taxon>Pezizomycotina</taxon>
        <taxon>Dothideomycetes</taxon>
        <taxon>Pleosporomycetidae</taxon>
        <taxon>Pleosporales</taxon>
        <taxon>Tetraplosphaeriaceae</taxon>
        <taxon>Polyplosphaeria</taxon>
    </lineage>
</organism>
<gene>
    <name evidence="3" type="ORF">EJ04DRAFT_553163</name>
</gene>
<dbReference type="GO" id="GO:0003676">
    <property type="term" value="F:nucleic acid binding"/>
    <property type="evidence" value="ECO:0007669"/>
    <property type="project" value="InterPro"/>
</dbReference>
<feature type="compositionally biased region" description="Acidic residues" evidence="1">
    <location>
        <begin position="186"/>
        <end position="199"/>
    </location>
</feature>
<dbReference type="Gene3D" id="3.30.420.10">
    <property type="entry name" value="Ribonuclease H-like superfamily/Ribonuclease H"/>
    <property type="match status" value="1"/>
</dbReference>
<feature type="domain" description="3'-5' exonuclease" evidence="2">
    <location>
        <begin position="249"/>
        <end position="428"/>
    </location>
</feature>
<evidence type="ECO:0000313" key="3">
    <source>
        <dbReference type="EMBL" id="KAF2733720.1"/>
    </source>
</evidence>
<dbReference type="AlphaFoldDB" id="A0A9P4QYA4"/>
<dbReference type="Pfam" id="PF01612">
    <property type="entry name" value="DNA_pol_A_exo1"/>
    <property type="match status" value="1"/>
</dbReference>
<protein>
    <recommendedName>
        <fullName evidence="2">3'-5' exonuclease domain-containing protein</fullName>
    </recommendedName>
</protein>
<evidence type="ECO:0000256" key="1">
    <source>
        <dbReference type="SAM" id="MobiDB-lite"/>
    </source>
</evidence>
<feature type="region of interest" description="Disordered" evidence="1">
    <location>
        <begin position="124"/>
        <end position="200"/>
    </location>
</feature>
<keyword evidence="4" id="KW-1185">Reference proteome</keyword>
<dbReference type="PANTHER" id="PTHR47765">
    <property type="entry name" value="3'-5' EXONUCLEASE DOMAIN-CONTAINING PROTEIN"/>
    <property type="match status" value="1"/>
</dbReference>
<comment type="caution">
    <text evidence="3">The sequence shown here is derived from an EMBL/GenBank/DDBJ whole genome shotgun (WGS) entry which is preliminary data.</text>
</comment>
<name>A0A9P4QYA4_9PLEO</name>
<evidence type="ECO:0000259" key="2">
    <source>
        <dbReference type="SMART" id="SM00474"/>
    </source>
</evidence>
<proteinExistence type="predicted"/>
<dbReference type="InterPro" id="IPR002562">
    <property type="entry name" value="3'-5'_exonuclease_dom"/>
</dbReference>
<feature type="region of interest" description="Disordered" evidence="1">
    <location>
        <begin position="434"/>
        <end position="687"/>
    </location>
</feature>
<dbReference type="EMBL" id="ML996157">
    <property type="protein sequence ID" value="KAF2733720.1"/>
    <property type="molecule type" value="Genomic_DNA"/>
</dbReference>
<dbReference type="GO" id="GO:0008408">
    <property type="term" value="F:3'-5' exonuclease activity"/>
    <property type="evidence" value="ECO:0007669"/>
    <property type="project" value="InterPro"/>
</dbReference>
<dbReference type="InterPro" id="IPR012337">
    <property type="entry name" value="RNaseH-like_sf"/>
</dbReference>
<feature type="compositionally biased region" description="Polar residues" evidence="1">
    <location>
        <begin position="617"/>
        <end position="646"/>
    </location>
</feature>
<evidence type="ECO:0000313" key="4">
    <source>
        <dbReference type="Proteomes" id="UP000799444"/>
    </source>
</evidence>
<feature type="compositionally biased region" description="Low complexity" evidence="1">
    <location>
        <begin position="459"/>
        <end position="468"/>
    </location>
</feature>
<feature type="compositionally biased region" description="Basic residues" evidence="1">
    <location>
        <begin position="449"/>
        <end position="458"/>
    </location>
</feature>
<dbReference type="PANTHER" id="PTHR47765:SF2">
    <property type="entry name" value="EXONUCLEASE MUT-7 HOMOLOG"/>
    <property type="match status" value="1"/>
</dbReference>
<feature type="compositionally biased region" description="Acidic residues" evidence="1">
    <location>
        <begin position="469"/>
        <end position="499"/>
    </location>
</feature>
<accession>A0A9P4QYA4</accession>
<feature type="compositionally biased region" description="Low complexity" evidence="1">
    <location>
        <begin position="656"/>
        <end position="679"/>
    </location>
</feature>
<dbReference type="Proteomes" id="UP000799444">
    <property type="component" value="Unassembled WGS sequence"/>
</dbReference>
<dbReference type="SUPFAM" id="SSF53098">
    <property type="entry name" value="Ribonuclease H-like"/>
    <property type="match status" value="1"/>
</dbReference>
<feature type="compositionally biased region" description="Polar residues" evidence="1">
    <location>
        <begin position="564"/>
        <end position="582"/>
    </location>
</feature>
<dbReference type="GO" id="GO:0006139">
    <property type="term" value="P:nucleobase-containing compound metabolic process"/>
    <property type="evidence" value="ECO:0007669"/>
    <property type="project" value="InterPro"/>
</dbReference>
<dbReference type="InterPro" id="IPR052408">
    <property type="entry name" value="Exonuclease_MUT-7-like"/>
</dbReference>
<feature type="compositionally biased region" description="Basic and acidic residues" evidence="1">
    <location>
        <begin position="522"/>
        <end position="538"/>
    </location>
</feature>
<reference evidence="3" key="1">
    <citation type="journal article" date="2020" name="Stud. Mycol.">
        <title>101 Dothideomycetes genomes: a test case for predicting lifestyles and emergence of pathogens.</title>
        <authorList>
            <person name="Haridas S."/>
            <person name="Albert R."/>
            <person name="Binder M."/>
            <person name="Bloem J."/>
            <person name="Labutti K."/>
            <person name="Salamov A."/>
            <person name="Andreopoulos B."/>
            <person name="Baker S."/>
            <person name="Barry K."/>
            <person name="Bills G."/>
            <person name="Bluhm B."/>
            <person name="Cannon C."/>
            <person name="Castanera R."/>
            <person name="Culley D."/>
            <person name="Daum C."/>
            <person name="Ezra D."/>
            <person name="Gonzalez J."/>
            <person name="Henrissat B."/>
            <person name="Kuo A."/>
            <person name="Liang C."/>
            <person name="Lipzen A."/>
            <person name="Lutzoni F."/>
            <person name="Magnuson J."/>
            <person name="Mondo S."/>
            <person name="Nolan M."/>
            <person name="Ohm R."/>
            <person name="Pangilinan J."/>
            <person name="Park H.-J."/>
            <person name="Ramirez L."/>
            <person name="Alfaro M."/>
            <person name="Sun H."/>
            <person name="Tritt A."/>
            <person name="Yoshinaga Y."/>
            <person name="Zwiers L.-H."/>
            <person name="Turgeon B."/>
            <person name="Goodwin S."/>
            <person name="Spatafora J."/>
            <person name="Crous P."/>
            <person name="Grigoriev I."/>
        </authorList>
    </citation>
    <scope>NUCLEOTIDE SEQUENCE</scope>
    <source>
        <strain evidence="3">CBS 125425</strain>
    </source>
</reference>
<dbReference type="OrthoDB" id="1920326at2759"/>
<dbReference type="CDD" id="cd06141">
    <property type="entry name" value="WRN_exo"/>
    <property type="match status" value="1"/>
</dbReference>
<dbReference type="InterPro" id="IPR036397">
    <property type="entry name" value="RNaseH_sf"/>
</dbReference>
<sequence length="803" mass="88747">MLCPPRALLAGVSRAVLSITRCCRGISSVSVGGSFAYNPSNPTITRLRRSFLCPQPTTRVHQPMNSGQGSWTAFQYLQTRPVFSSIPCPSVRAQRSMSSCAHSRPLESQLPGDHQLSEKIDGELWPSHASGSSHEESPEADNGAPGSTNTDRPGTALPYEDSGQSKDMDEEQEYANDSDSVYESGEASDDESEIEEVEEEHVPLTYQIPPHVLRAAMQAPAKSEGSYYSYTFYRGPQDERILLHHCHTMEIAERVCKYFVDEKLLGFDIEWNPYAHPRSIKGNVSLIQIASESRIALFPICLYKGTTAEQLMPATLKTILESPDILKVGVNIKNDFTRVEKYLSTRAHGKFELSRLHNLVQFYPAKSNNKVVKLSHQTVTHLMLPLKKDEDVRVSDWSAKLSAAQMRYAATDAYVGLRIFDALEAKRKKLRPIPPQVGLTDFDPPPKPRTAKPAKRVPKATAKAAPVADAEEQDEDDEAYETAAEEFDDAGEEREDDSSESQTSLETETVDPDGDYVPTALRADHDLDDLRQPPETRTETTPTRTKRVGRLRLIANPEYPKLPSYSSQGQDTMNEDTVANDTCTDEDTMNDDPVANDASMEEEDDASMLDASSDSDTPSLSANDVENTSNTPLSPSFPSQDEFSMSTEEEGAMTDLASQLSIQSLPSPPQQQTSTFPSLAPDAPSHSPEYALAHAWASTYLTSTIPSPTPTSTPSRLRANASQLRAYHLWYFQRLAIDEVCRHLRDPPLARTTVCGYICQAVSVEKLEYRGGEMRGVLEGVPGRVGMVRFRGLWERVGRGSGG</sequence>
<dbReference type="SMART" id="SM00474">
    <property type="entry name" value="35EXOc"/>
    <property type="match status" value="1"/>
</dbReference>